<accession>K2JZH3</accession>
<dbReference type="InterPro" id="IPR005898">
    <property type="entry name" value="Cyc_pep_transpt_SyrD/YojI"/>
</dbReference>
<dbReference type="SMART" id="SM00382">
    <property type="entry name" value="AAA"/>
    <property type="match status" value="1"/>
</dbReference>
<dbReference type="Gene3D" id="3.40.50.300">
    <property type="entry name" value="P-loop containing nucleotide triphosphate hydrolases"/>
    <property type="match status" value="1"/>
</dbReference>
<keyword evidence="7 9" id="KW-0472">Membrane</keyword>
<dbReference type="GO" id="GO:0005886">
    <property type="term" value="C:plasma membrane"/>
    <property type="evidence" value="ECO:0007669"/>
    <property type="project" value="UniProtKB-SubCell"/>
</dbReference>
<name>K2JZH3_9GAMM</name>
<dbReference type="Pfam" id="PF00005">
    <property type="entry name" value="ABC_tran"/>
    <property type="match status" value="1"/>
</dbReference>
<dbReference type="OrthoDB" id="9760776at2"/>
<evidence type="ECO:0000256" key="6">
    <source>
        <dbReference type="ARBA" id="ARBA00022989"/>
    </source>
</evidence>
<keyword evidence="4" id="KW-0547">Nucleotide-binding</keyword>
<dbReference type="InterPro" id="IPR017871">
    <property type="entry name" value="ABC_transporter-like_CS"/>
</dbReference>
<proteinExistence type="predicted"/>
<dbReference type="GO" id="GO:1904680">
    <property type="term" value="F:peptide transmembrane transporter activity"/>
    <property type="evidence" value="ECO:0007669"/>
    <property type="project" value="InterPro"/>
</dbReference>
<dbReference type="InterPro" id="IPR027417">
    <property type="entry name" value="P-loop_NTPase"/>
</dbReference>
<sequence length="582" mass="65788">MKLLGFLFRYSPKFIILAAFFGVIGGLASTAVLAIINEHLKDVNEHQDLLIFFGLCMAILIANIAARACIAGLSQWSAFDLRLQLGRRWVDKPLSQLEGEGSSRYMAAITNDVDRLSVSMQIMPSMCIDITVILSCMVYLGYLSWVMLLIMIAFIALAIFTRHIPQKKCDSLLIEAHRHGEEIVGTYNAIRGGIKELKMNRKRWNDFYAGELYEISGKLRDKRFRAELVFGLIRGYSEVIYFLFVGLLIFGGGVTGELSQEVVVGFAVTLLFMKTNIDHVQEHVGQIARAQASLNNLISLGVISQTTSLTLSDLRLRSDKEKLKKNLALDAKLQENLPTALKKEIRFENVEYQYGESEKVEDETAFKLHPINLSIRTGELVFIIGGNGSGKTSFAKVLCGLYTPTKGKIYVDDVEITEENRNWYSQYFGSIFSDSYLFDKLYGSEGLPEHDAEVEEHLKELRLDKKVQISKGQFSTTALSQGQRKRLALVTAYVENRPLYLFDEWAADQDPEFREVFYHKILPSLKQKGKTVIVISHDDRYYDIADRLIKFEGGKIVGNTDQKKEEDNTSHGTAQTDGHEYV</sequence>
<feature type="transmembrane region" description="Helical" evidence="9">
    <location>
        <begin position="228"/>
        <end position="250"/>
    </location>
</feature>
<dbReference type="AlphaFoldDB" id="K2JZH3"/>
<feature type="region of interest" description="Disordered" evidence="8">
    <location>
        <begin position="559"/>
        <end position="582"/>
    </location>
</feature>
<evidence type="ECO:0000313" key="13">
    <source>
        <dbReference type="Proteomes" id="UP000014115"/>
    </source>
</evidence>
<keyword evidence="3 9" id="KW-0812">Transmembrane</keyword>
<dbReference type="InterPro" id="IPR003593">
    <property type="entry name" value="AAA+_ATPase"/>
</dbReference>
<dbReference type="NCBIfam" id="TIGR01194">
    <property type="entry name" value="cyc_pep_trnsptr"/>
    <property type="match status" value="1"/>
</dbReference>
<keyword evidence="13" id="KW-1185">Reference proteome</keyword>
<dbReference type="GO" id="GO:0140359">
    <property type="term" value="F:ABC-type transporter activity"/>
    <property type="evidence" value="ECO:0007669"/>
    <property type="project" value="InterPro"/>
</dbReference>
<dbReference type="Pfam" id="PF00664">
    <property type="entry name" value="ABC_membrane"/>
    <property type="match status" value="1"/>
</dbReference>
<protein>
    <submittedName>
        <fullName evidence="12">Cyclic peptide transporter</fullName>
    </submittedName>
</protein>
<comment type="caution">
    <text evidence="12">The sequence shown here is derived from an EMBL/GenBank/DDBJ whole genome shotgun (WGS) entry which is preliminary data.</text>
</comment>
<reference evidence="12 13" key="1">
    <citation type="journal article" date="2012" name="J. Bacteriol.">
        <title>Genome Sequence of Idiomarina xiamenensis Type Strain 10-D-4.</title>
        <authorList>
            <person name="Lai Q."/>
            <person name="Wang L."/>
            <person name="Wang W."/>
            <person name="Shao Z."/>
        </authorList>
    </citation>
    <scope>NUCLEOTIDE SEQUENCE [LARGE SCALE GENOMIC DNA]</scope>
    <source>
        <strain evidence="12 13">10-D-4</strain>
    </source>
</reference>
<keyword evidence="5" id="KW-0067">ATP-binding</keyword>
<dbReference type="SUPFAM" id="SSF52540">
    <property type="entry name" value="P-loop containing nucleoside triphosphate hydrolases"/>
    <property type="match status" value="1"/>
</dbReference>
<evidence type="ECO:0000256" key="7">
    <source>
        <dbReference type="ARBA" id="ARBA00023136"/>
    </source>
</evidence>
<evidence type="ECO:0000313" key="12">
    <source>
        <dbReference type="EMBL" id="EKE80858.1"/>
    </source>
</evidence>
<evidence type="ECO:0000259" key="10">
    <source>
        <dbReference type="PROSITE" id="PS50893"/>
    </source>
</evidence>
<evidence type="ECO:0000256" key="8">
    <source>
        <dbReference type="SAM" id="MobiDB-lite"/>
    </source>
</evidence>
<dbReference type="PANTHER" id="PTHR24221:SF654">
    <property type="entry name" value="ATP-BINDING CASSETTE SUB-FAMILY B MEMBER 6"/>
    <property type="match status" value="1"/>
</dbReference>
<dbReference type="CDD" id="cd03225">
    <property type="entry name" value="ABC_cobalt_CbiO_domain1"/>
    <property type="match status" value="1"/>
</dbReference>
<dbReference type="GO" id="GO:0016887">
    <property type="term" value="F:ATP hydrolysis activity"/>
    <property type="evidence" value="ECO:0007669"/>
    <property type="project" value="InterPro"/>
</dbReference>
<dbReference type="InterPro" id="IPR011527">
    <property type="entry name" value="ABC1_TM_dom"/>
</dbReference>
<feature type="domain" description="ABC transporter" evidence="10">
    <location>
        <begin position="345"/>
        <end position="578"/>
    </location>
</feature>
<dbReference type="GO" id="GO:0005524">
    <property type="term" value="F:ATP binding"/>
    <property type="evidence" value="ECO:0007669"/>
    <property type="project" value="UniProtKB-KW"/>
</dbReference>
<dbReference type="InterPro" id="IPR039421">
    <property type="entry name" value="Type_1_exporter"/>
</dbReference>
<feature type="transmembrane region" description="Helical" evidence="9">
    <location>
        <begin position="49"/>
        <end position="73"/>
    </location>
</feature>
<gene>
    <name evidence="12" type="ORF">A10D4_11199</name>
</gene>
<feature type="transmembrane region" description="Helical" evidence="9">
    <location>
        <begin position="14"/>
        <end position="37"/>
    </location>
</feature>
<dbReference type="PANTHER" id="PTHR24221">
    <property type="entry name" value="ATP-BINDING CASSETTE SUB-FAMILY B"/>
    <property type="match status" value="1"/>
</dbReference>
<dbReference type="RefSeq" id="WP_008489596.1">
    <property type="nucleotide sequence ID" value="NZ_AMRG01000015.1"/>
</dbReference>
<evidence type="ECO:0000256" key="3">
    <source>
        <dbReference type="ARBA" id="ARBA00022692"/>
    </source>
</evidence>
<dbReference type="GO" id="GO:0034040">
    <property type="term" value="F:ATPase-coupled lipid transmembrane transporter activity"/>
    <property type="evidence" value="ECO:0007669"/>
    <property type="project" value="TreeGrafter"/>
</dbReference>
<dbReference type="InterPro" id="IPR015856">
    <property type="entry name" value="ABC_transpr_CbiO/EcfA_su"/>
</dbReference>
<dbReference type="GO" id="GO:0015833">
    <property type="term" value="P:peptide transport"/>
    <property type="evidence" value="ECO:0007669"/>
    <property type="project" value="InterPro"/>
</dbReference>
<evidence type="ECO:0000256" key="1">
    <source>
        <dbReference type="ARBA" id="ARBA00004651"/>
    </source>
</evidence>
<dbReference type="InterPro" id="IPR036640">
    <property type="entry name" value="ABC1_TM_sf"/>
</dbReference>
<dbReference type="PATRIC" id="fig|740709.3.peg.2263"/>
<dbReference type="STRING" id="740709.A10D4_11199"/>
<organism evidence="12 13">
    <name type="scientific">Idiomarina xiamenensis 10-D-4</name>
    <dbReference type="NCBI Taxonomy" id="740709"/>
    <lineage>
        <taxon>Bacteria</taxon>
        <taxon>Pseudomonadati</taxon>
        <taxon>Pseudomonadota</taxon>
        <taxon>Gammaproteobacteria</taxon>
        <taxon>Alteromonadales</taxon>
        <taxon>Idiomarinaceae</taxon>
        <taxon>Idiomarina</taxon>
    </lineage>
</organism>
<comment type="subcellular location">
    <subcellularLocation>
        <location evidence="1">Cell membrane</location>
        <topology evidence="1">Multi-pass membrane protein</topology>
    </subcellularLocation>
</comment>
<feature type="transmembrane region" description="Helical" evidence="9">
    <location>
        <begin position="139"/>
        <end position="160"/>
    </location>
</feature>
<evidence type="ECO:0000256" key="9">
    <source>
        <dbReference type="SAM" id="Phobius"/>
    </source>
</evidence>
<evidence type="ECO:0000259" key="11">
    <source>
        <dbReference type="PROSITE" id="PS50929"/>
    </source>
</evidence>
<dbReference type="EMBL" id="AMRG01000015">
    <property type="protein sequence ID" value="EKE80858.1"/>
    <property type="molecule type" value="Genomic_DNA"/>
</dbReference>
<dbReference type="PROSITE" id="PS50893">
    <property type="entry name" value="ABC_TRANSPORTER_2"/>
    <property type="match status" value="1"/>
</dbReference>
<evidence type="ECO:0000256" key="2">
    <source>
        <dbReference type="ARBA" id="ARBA00022448"/>
    </source>
</evidence>
<evidence type="ECO:0000256" key="4">
    <source>
        <dbReference type="ARBA" id="ARBA00022741"/>
    </source>
</evidence>
<dbReference type="SUPFAM" id="SSF90123">
    <property type="entry name" value="ABC transporter transmembrane region"/>
    <property type="match status" value="1"/>
</dbReference>
<dbReference type="PROSITE" id="PS00211">
    <property type="entry name" value="ABC_TRANSPORTER_1"/>
    <property type="match status" value="1"/>
</dbReference>
<keyword evidence="2" id="KW-0813">Transport</keyword>
<dbReference type="PROSITE" id="PS50929">
    <property type="entry name" value="ABC_TM1F"/>
    <property type="match status" value="1"/>
</dbReference>
<dbReference type="Proteomes" id="UP000014115">
    <property type="component" value="Unassembled WGS sequence"/>
</dbReference>
<dbReference type="eggNOG" id="COG4615">
    <property type="taxonomic scope" value="Bacteria"/>
</dbReference>
<keyword evidence="6 9" id="KW-1133">Transmembrane helix</keyword>
<dbReference type="Gene3D" id="1.20.1560.10">
    <property type="entry name" value="ABC transporter type 1, transmembrane domain"/>
    <property type="match status" value="1"/>
</dbReference>
<evidence type="ECO:0000256" key="5">
    <source>
        <dbReference type="ARBA" id="ARBA00022840"/>
    </source>
</evidence>
<dbReference type="InterPro" id="IPR003439">
    <property type="entry name" value="ABC_transporter-like_ATP-bd"/>
</dbReference>
<feature type="domain" description="ABC transmembrane type-1" evidence="11">
    <location>
        <begin position="15"/>
        <end position="289"/>
    </location>
</feature>